<evidence type="ECO:0000313" key="2">
    <source>
        <dbReference type="Proteomes" id="UP000092462"/>
    </source>
</evidence>
<organism evidence="1 2">
    <name type="scientific">Phlebotomus papatasi</name>
    <name type="common">Sandfly</name>
    <dbReference type="NCBI Taxonomy" id="29031"/>
    <lineage>
        <taxon>Eukaryota</taxon>
        <taxon>Metazoa</taxon>
        <taxon>Ecdysozoa</taxon>
        <taxon>Arthropoda</taxon>
        <taxon>Hexapoda</taxon>
        <taxon>Insecta</taxon>
        <taxon>Pterygota</taxon>
        <taxon>Neoptera</taxon>
        <taxon>Endopterygota</taxon>
        <taxon>Diptera</taxon>
        <taxon>Nematocera</taxon>
        <taxon>Psychodoidea</taxon>
        <taxon>Psychodidae</taxon>
        <taxon>Phlebotomus</taxon>
        <taxon>Phlebotomus</taxon>
    </lineage>
</organism>
<proteinExistence type="predicted"/>
<evidence type="ECO:0000313" key="1">
    <source>
        <dbReference type="EnsemblMetazoa" id="PPAI005338-PA"/>
    </source>
</evidence>
<accession>A0A1B0DBZ9</accession>
<dbReference type="VEuPathDB" id="VectorBase:PPAPM1_005479"/>
<dbReference type="Proteomes" id="UP000092462">
    <property type="component" value="Unassembled WGS sequence"/>
</dbReference>
<dbReference type="EnsemblMetazoa" id="PPAI005338-RA">
    <property type="protein sequence ID" value="PPAI005338-PA"/>
    <property type="gene ID" value="PPAI005338"/>
</dbReference>
<sequence length="88" mass="9415">MVANGVLDAKSADKNAKKAFSAKPTKGPKSVVEQFSGLPEDDVKFIKELDKQFKLHGDKIKIRIERDNSTAAAGSGKNSKRGLDGDLG</sequence>
<dbReference type="EMBL" id="AJVK01030442">
    <property type="status" value="NOT_ANNOTATED_CDS"/>
    <property type="molecule type" value="Genomic_DNA"/>
</dbReference>
<dbReference type="AlphaFoldDB" id="A0A1B0DBZ9"/>
<protein>
    <submittedName>
        <fullName evidence="1">Uncharacterized protein</fullName>
    </submittedName>
</protein>
<dbReference type="VEuPathDB" id="VectorBase:PPAI005338"/>
<keyword evidence="2" id="KW-1185">Reference proteome</keyword>
<name>A0A1B0DBZ9_PHLPP</name>
<reference evidence="1" key="1">
    <citation type="submission" date="2022-08" db="UniProtKB">
        <authorList>
            <consortium name="EnsemblMetazoa"/>
        </authorList>
    </citation>
    <scope>IDENTIFICATION</scope>
    <source>
        <strain evidence="1">Israel</strain>
    </source>
</reference>